<evidence type="ECO:0000256" key="1">
    <source>
        <dbReference type="SAM" id="Phobius"/>
    </source>
</evidence>
<keyword evidence="1" id="KW-0812">Transmembrane</keyword>
<evidence type="ECO:0008006" key="4">
    <source>
        <dbReference type="Google" id="ProtNLM"/>
    </source>
</evidence>
<keyword evidence="3" id="KW-1185">Reference proteome</keyword>
<feature type="transmembrane region" description="Helical" evidence="1">
    <location>
        <begin position="161"/>
        <end position="181"/>
    </location>
</feature>
<dbReference type="PANTHER" id="PTHR40031:SF1">
    <property type="entry name" value="MEMBRANE-BOUND METAL-DEPENDENT HYDROLASE"/>
    <property type="match status" value="1"/>
</dbReference>
<dbReference type="OrthoDB" id="9781927at2"/>
<reference evidence="2 3" key="1">
    <citation type="submission" date="2016-06" db="EMBL/GenBank/DDBJ databases">
        <title>Genome sequence of endosymbiont of Candidatus Endolucinida thiodiazotropha.</title>
        <authorList>
            <person name="Poehlein A."/>
            <person name="Koenig S."/>
            <person name="Heiden S.E."/>
            <person name="Thuermer A."/>
            <person name="Voget S."/>
            <person name="Daniel R."/>
            <person name="Markert S."/>
            <person name="Gros O."/>
            <person name="Schweder T."/>
        </authorList>
    </citation>
    <scope>NUCLEOTIDE SEQUENCE [LARGE SCALE GENOMIC DNA]</scope>
    <source>
        <strain evidence="2 3">COS</strain>
    </source>
</reference>
<accession>A0A7Z0VPJ9</accession>
<feature type="transmembrane region" description="Helical" evidence="1">
    <location>
        <begin position="62"/>
        <end position="81"/>
    </location>
</feature>
<keyword evidence="1" id="KW-0472">Membrane</keyword>
<comment type="caution">
    <text evidence="2">The sequence shown here is derived from an EMBL/GenBank/DDBJ whole genome shotgun (WGS) entry which is preliminary data.</text>
</comment>
<dbReference type="InterPro" id="IPR053170">
    <property type="entry name" value="Transcription_regulator"/>
</dbReference>
<feature type="transmembrane region" description="Helical" evidence="1">
    <location>
        <begin position="93"/>
        <end position="116"/>
    </location>
</feature>
<organism evidence="2 3">
    <name type="scientific">Candidatus Thiodiazotropha endolucinida</name>
    <dbReference type="NCBI Taxonomy" id="1655433"/>
    <lineage>
        <taxon>Bacteria</taxon>
        <taxon>Pseudomonadati</taxon>
        <taxon>Pseudomonadota</taxon>
        <taxon>Gammaproteobacteria</taxon>
        <taxon>Chromatiales</taxon>
        <taxon>Sedimenticolaceae</taxon>
        <taxon>Candidatus Thiodiazotropha</taxon>
    </lineage>
</organism>
<evidence type="ECO:0000313" key="2">
    <source>
        <dbReference type="EMBL" id="ODJ89430.1"/>
    </source>
</evidence>
<sequence>MDPFTQILLGAAVGHATLGARVGRKALFWGAVFGGIPDLDVLLPHPDEVAAVTNHRGFSHSLVTHTIVAPFLGAGLAGLHAREGASIARWTLLVWLALATHALLDAITIYGTQLFWPSTGPPVGLGSIFIIDPLYTLLLLVGVLWAALARRKPTVGRRANRIGLGLSTVYLAGAIFIQAQVRDVAESELARKGVEYDRLMTTPTPFNLLLWRVVAMAPHGYREGYYSLLDPLPEIRFAQYPSNESLLSSVDDAPAVTRLRWFTKGFYRVREIDGRLEITDLRMGFEPRYIFSFVVGHRQEGVIRPLMPPERAPAERPDAEALLWVWRRMLGETNRADPH</sequence>
<proteinExistence type="predicted"/>
<dbReference type="AlphaFoldDB" id="A0A7Z0VPJ9"/>
<keyword evidence="1" id="KW-1133">Transmembrane helix</keyword>
<gene>
    <name evidence="2" type="ORF">CODIS_05290</name>
</gene>
<feature type="transmembrane region" description="Helical" evidence="1">
    <location>
        <begin position="128"/>
        <end position="149"/>
    </location>
</feature>
<dbReference type="Pfam" id="PF04307">
    <property type="entry name" value="YdjM"/>
    <property type="match status" value="1"/>
</dbReference>
<dbReference type="InterPro" id="IPR007404">
    <property type="entry name" value="YdjM-like"/>
</dbReference>
<evidence type="ECO:0000313" key="3">
    <source>
        <dbReference type="Proteomes" id="UP000094769"/>
    </source>
</evidence>
<dbReference type="PANTHER" id="PTHR40031">
    <property type="entry name" value="HYPOTHETICAL MEMBRANE SPANNING PROTEIN"/>
    <property type="match status" value="1"/>
</dbReference>
<name>A0A7Z0VPJ9_9GAMM</name>
<dbReference type="Proteomes" id="UP000094769">
    <property type="component" value="Unassembled WGS sequence"/>
</dbReference>
<dbReference type="EMBL" id="MARB01000002">
    <property type="protein sequence ID" value="ODJ89430.1"/>
    <property type="molecule type" value="Genomic_DNA"/>
</dbReference>
<protein>
    <recommendedName>
        <fullName evidence="4">Hydrolase</fullName>
    </recommendedName>
</protein>
<dbReference type="RefSeq" id="WP_069121150.1">
    <property type="nucleotide sequence ID" value="NZ_MARB01000002.1"/>
</dbReference>